<evidence type="ECO:0000256" key="2">
    <source>
        <dbReference type="ARBA" id="ARBA00022763"/>
    </source>
</evidence>
<keyword evidence="2" id="KW-0227">DNA damage</keyword>
<accession>A0A9D6AEH0</accession>
<dbReference type="Gene3D" id="3.40.50.300">
    <property type="entry name" value="P-loop containing nucleotide triphosphate hydrolases"/>
    <property type="match status" value="2"/>
</dbReference>
<evidence type="ECO:0000256" key="5">
    <source>
        <dbReference type="ARBA" id="ARBA00022840"/>
    </source>
</evidence>
<dbReference type="SMART" id="SM00490">
    <property type="entry name" value="HELICc"/>
    <property type="match status" value="1"/>
</dbReference>
<dbReference type="PANTHER" id="PTHR47964">
    <property type="entry name" value="ATP-DEPENDENT DNA HELICASE HOMOLOG RECG, CHLOROPLASTIC"/>
    <property type="match status" value="1"/>
</dbReference>
<dbReference type="SUPFAM" id="SSF50249">
    <property type="entry name" value="Nucleic acid-binding proteins"/>
    <property type="match status" value="1"/>
</dbReference>
<dbReference type="SMART" id="SM00487">
    <property type="entry name" value="DEXDc"/>
    <property type="match status" value="1"/>
</dbReference>
<evidence type="ECO:0000256" key="7">
    <source>
        <dbReference type="ARBA" id="ARBA00023204"/>
    </source>
</evidence>
<keyword evidence="3" id="KW-0378">Hydrolase</keyword>
<keyword evidence="6" id="KW-0238">DNA-binding</keyword>
<dbReference type="EMBL" id="JABZGU010000118">
    <property type="protein sequence ID" value="MBF4803151.1"/>
    <property type="molecule type" value="Genomic_DNA"/>
</dbReference>
<dbReference type="GO" id="GO:0006281">
    <property type="term" value="P:DNA repair"/>
    <property type="evidence" value="ECO:0007669"/>
    <property type="project" value="UniProtKB-KW"/>
</dbReference>
<evidence type="ECO:0000256" key="1">
    <source>
        <dbReference type="ARBA" id="ARBA00022741"/>
    </source>
</evidence>
<dbReference type="InterPro" id="IPR012340">
    <property type="entry name" value="NA-bd_OB-fold"/>
</dbReference>
<evidence type="ECO:0000256" key="6">
    <source>
        <dbReference type="ARBA" id="ARBA00023125"/>
    </source>
</evidence>
<dbReference type="Gene3D" id="2.40.50.140">
    <property type="entry name" value="Nucleic acid-binding proteins"/>
    <property type="match status" value="1"/>
</dbReference>
<dbReference type="InterPro" id="IPR011545">
    <property type="entry name" value="DEAD/DEAH_box_helicase_dom"/>
</dbReference>
<dbReference type="PROSITE" id="PS51194">
    <property type="entry name" value="HELICASE_CTER"/>
    <property type="match status" value="1"/>
</dbReference>
<keyword evidence="5" id="KW-0067">ATP-binding</keyword>
<dbReference type="GO" id="GO:0005524">
    <property type="term" value="F:ATP binding"/>
    <property type="evidence" value="ECO:0007669"/>
    <property type="project" value="UniProtKB-KW"/>
</dbReference>
<dbReference type="PANTHER" id="PTHR47964:SF1">
    <property type="entry name" value="ATP-DEPENDENT DNA HELICASE HOMOLOG RECG, CHLOROPLASTIC"/>
    <property type="match status" value="1"/>
</dbReference>
<dbReference type="GO" id="GO:0003678">
    <property type="term" value="F:DNA helicase activity"/>
    <property type="evidence" value="ECO:0007669"/>
    <property type="project" value="TreeGrafter"/>
</dbReference>
<dbReference type="PROSITE" id="PS51192">
    <property type="entry name" value="HELICASE_ATP_BIND_1"/>
    <property type="match status" value="1"/>
</dbReference>
<dbReference type="Pfam" id="PF00270">
    <property type="entry name" value="DEAD"/>
    <property type="match status" value="1"/>
</dbReference>
<organism evidence="10 11">
    <name type="scientific">Lancefieldella parvula</name>
    <dbReference type="NCBI Taxonomy" id="1382"/>
    <lineage>
        <taxon>Bacteria</taxon>
        <taxon>Bacillati</taxon>
        <taxon>Actinomycetota</taxon>
        <taxon>Coriobacteriia</taxon>
        <taxon>Coriobacteriales</taxon>
        <taxon>Atopobiaceae</taxon>
        <taxon>Lancefieldella</taxon>
    </lineage>
</organism>
<gene>
    <name evidence="10" type="primary">recG</name>
    <name evidence="10" type="ORF">HXK24_04980</name>
</gene>
<dbReference type="InterPro" id="IPR001650">
    <property type="entry name" value="Helicase_C-like"/>
</dbReference>
<evidence type="ECO:0000259" key="9">
    <source>
        <dbReference type="PROSITE" id="PS51194"/>
    </source>
</evidence>
<dbReference type="Pfam" id="PF17191">
    <property type="entry name" value="RecG_wedge"/>
    <property type="match status" value="1"/>
</dbReference>
<comment type="caution">
    <text evidence="10">The sequence shown here is derived from an EMBL/GenBank/DDBJ whole genome shotgun (WGS) entry which is preliminary data.</text>
</comment>
<name>A0A9D6AEH0_9ACTN</name>
<evidence type="ECO:0000259" key="8">
    <source>
        <dbReference type="PROSITE" id="PS51192"/>
    </source>
</evidence>
<keyword evidence="7" id="KW-0234">DNA repair</keyword>
<dbReference type="InterPro" id="IPR047112">
    <property type="entry name" value="RecG/Mfd"/>
</dbReference>
<evidence type="ECO:0000313" key="10">
    <source>
        <dbReference type="EMBL" id="MBF4803151.1"/>
    </source>
</evidence>
<feature type="domain" description="Helicase C-terminal" evidence="9">
    <location>
        <begin position="482"/>
        <end position="662"/>
    </location>
</feature>
<dbReference type="GO" id="GO:0016787">
    <property type="term" value="F:hydrolase activity"/>
    <property type="evidence" value="ECO:0007669"/>
    <property type="project" value="UniProtKB-KW"/>
</dbReference>
<dbReference type="InterPro" id="IPR027417">
    <property type="entry name" value="P-loop_NTPase"/>
</dbReference>
<keyword evidence="4 10" id="KW-0347">Helicase</keyword>
<feature type="domain" description="Helicase ATP-binding" evidence="8">
    <location>
        <begin position="302"/>
        <end position="463"/>
    </location>
</feature>
<evidence type="ECO:0000313" key="11">
    <source>
        <dbReference type="Proteomes" id="UP000787322"/>
    </source>
</evidence>
<dbReference type="NCBIfam" id="NF008168">
    <property type="entry name" value="PRK10917.2-2"/>
    <property type="match status" value="1"/>
</dbReference>
<proteinExistence type="predicted"/>
<dbReference type="InterPro" id="IPR033454">
    <property type="entry name" value="RecG_wedge"/>
</dbReference>
<keyword evidence="1" id="KW-0547">Nucleotide-binding</keyword>
<reference evidence="10" key="1">
    <citation type="submission" date="2020-04" db="EMBL/GenBank/DDBJ databases">
        <title>Deep metagenomics examines the oral microbiome during advanced dental caries in children, revealing novel taxa and co-occurrences with host molecules.</title>
        <authorList>
            <person name="Baker J.L."/>
            <person name="Morton J.T."/>
            <person name="Dinis M."/>
            <person name="Alvarez R."/>
            <person name="Tran N.C."/>
            <person name="Knight R."/>
            <person name="Edlund A."/>
        </authorList>
    </citation>
    <scope>NUCLEOTIDE SEQUENCE</scope>
    <source>
        <strain evidence="10">JCVI_3_bin.11</strain>
    </source>
</reference>
<dbReference type="InterPro" id="IPR014001">
    <property type="entry name" value="Helicase_ATP-bd"/>
</dbReference>
<evidence type="ECO:0000256" key="3">
    <source>
        <dbReference type="ARBA" id="ARBA00022801"/>
    </source>
</evidence>
<dbReference type="Proteomes" id="UP000787322">
    <property type="component" value="Unassembled WGS sequence"/>
</dbReference>
<dbReference type="AlphaFoldDB" id="A0A9D6AEH0"/>
<evidence type="ECO:0000256" key="4">
    <source>
        <dbReference type="ARBA" id="ARBA00022806"/>
    </source>
</evidence>
<dbReference type="CDD" id="cd04488">
    <property type="entry name" value="RecG_wedge_OBF"/>
    <property type="match status" value="1"/>
</dbReference>
<sequence length="730" mass="79542">MSDSKVSIAPASERVAHTCSLVDSVTRLRYVNANRAEALERLGILRVRDLLLNVPHRYLDFSHRVQIAFAQIGEDATITGRVASVKTKHPRPKMVIVEIEVVDDTGVLTASFFRQPWIAEQIHVDDEVALSGKVLFAYGYRQMKSPFYEVLSTVKSDSSDEARFKETPSKAAILPVHPATEGVSPAWMRRIMSAALADTGSVCDWLPSELVTKHRLMSLSSALREVHFPSSLDAAEQARRRLAFDELLSLQLALLARRNLELAGHRPFEHVIDGPKVKALIEALPFALTDEQSHAAQEILSDMAAPRIMNRLLLGDVGTGKTAVAAVALAAAADSSTQAAVMAPTSVLAQQYAQKIGPLLSLAGITWALITGSTSEEERQQIEFCLADGSLSVVFGTTALLSDRVVFKQLTLAVVDEQHRFGVDQRTALRKKGQGVDLLAMSATPIPRTLALSLYGDVDTSRITKRPKAGAGVTTKLCVPENLDQAYAAVTEAVQAGHQAYLVCPLIDPSDSEEELEDVPEAARTNGKLYSATRVYEELSKTVFKDFTCDLLTGRLPETQKDQVMEKFRANKTQILVSTTVIEVGVDVPNATVMIVFNADRFGLATLHQLRGRVGRGDFPGTVYLASNAKRGSTARKRLAALEQTSDGARLAELDLELRHEGETLGYRQSGGTTLKISDLYADADLIEAAHMDALAITAQDPNLTSDAYATLGIEAKDRFGIYFEELGYK</sequence>
<dbReference type="Pfam" id="PF00271">
    <property type="entry name" value="Helicase_C"/>
    <property type="match status" value="1"/>
</dbReference>
<protein>
    <submittedName>
        <fullName evidence="10">ATP-dependent DNA helicase RecG</fullName>
    </submittedName>
</protein>
<dbReference type="GO" id="GO:0003677">
    <property type="term" value="F:DNA binding"/>
    <property type="evidence" value="ECO:0007669"/>
    <property type="project" value="UniProtKB-KW"/>
</dbReference>
<dbReference type="SUPFAM" id="SSF52540">
    <property type="entry name" value="P-loop containing nucleoside triphosphate hydrolases"/>
    <property type="match status" value="2"/>
</dbReference>